<protein>
    <submittedName>
        <fullName evidence="1">CRISPR-associated protein, Cmr3 family</fullName>
    </submittedName>
</protein>
<dbReference type="Proteomes" id="UP000006427">
    <property type="component" value="Unassembled WGS sequence"/>
</dbReference>
<evidence type="ECO:0000313" key="2">
    <source>
        <dbReference type="Proteomes" id="UP000006427"/>
    </source>
</evidence>
<comment type="caution">
    <text evidence="1">The sequence shown here is derived from an EMBL/GenBank/DDBJ whole genome shotgun (WGS) entry which is preliminary data.</text>
</comment>
<dbReference type="EMBL" id="ABTR02000001">
    <property type="protein sequence ID" value="EFC90529.1"/>
    <property type="molecule type" value="Genomic_DNA"/>
</dbReference>
<dbReference type="AlphaFoldDB" id="D2Z4K0"/>
<dbReference type="PaxDb" id="469381-Dpep_0499"/>
<name>D2Z4K0_9BACT</name>
<proteinExistence type="predicted"/>
<gene>
    <name evidence="1" type="ORF">Dpep_0499</name>
</gene>
<dbReference type="NCBIfam" id="TIGR01888">
    <property type="entry name" value="cas_cmr3"/>
    <property type="match status" value="1"/>
</dbReference>
<reference evidence="1 2" key="1">
    <citation type="journal article" date="2010" name="Stand. Genomic Sci.">
        <title>Permanent draft genome sequence of Dethiosulfovibrio peptidovorans type strain (SEBR 4207).</title>
        <authorList>
            <person name="Labutti K."/>
            <person name="Mayilraj S."/>
            <person name="Clum A."/>
            <person name="Lucas S."/>
            <person name="Glavina Del Rio T."/>
            <person name="Nolan M."/>
            <person name="Tice H."/>
            <person name="Cheng J.F."/>
            <person name="Pitluck S."/>
            <person name="Liolios K."/>
            <person name="Ivanova N."/>
            <person name="Mavromatis K."/>
            <person name="Mikhailova N."/>
            <person name="Pati A."/>
            <person name="Goodwin L."/>
            <person name="Chen A."/>
            <person name="Palaniappan K."/>
            <person name="Land M."/>
            <person name="Hauser L."/>
            <person name="Chang Y.J."/>
            <person name="Jeffries C.D."/>
            <person name="Rohde M."/>
            <person name="Spring S."/>
            <person name="Goker M."/>
            <person name="Woyke T."/>
            <person name="Bristow J."/>
            <person name="Eisen J.A."/>
            <person name="Markowitz V."/>
            <person name="Hugenholtz P."/>
            <person name="Kyrpides N.C."/>
            <person name="Klenk H.P."/>
            <person name="Lapidus A."/>
        </authorList>
    </citation>
    <scope>NUCLEOTIDE SEQUENCE [LARGE SCALE GENOMIC DNA]</scope>
    <source>
        <strain evidence="1 2">DSM 11002</strain>
    </source>
</reference>
<dbReference type="Pfam" id="PF09700">
    <property type="entry name" value="Cas_Cmr3"/>
    <property type="match status" value="1"/>
</dbReference>
<evidence type="ECO:0000313" key="1">
    <source>
        <dbReference type="EMBL" id="EFC90529.1"/>
    </source>
</evidence>
<organism evidence="1 2">
    <name type="scientific">Dethiosulfovibrio peptidovorans DSM 11002</name>
    <dbReference type="NCBI Taxonomy" id="469381"/>
    <lineage>
        <taxon>Bacteria</taxon>
        <taxon>Thermotogati</taxon>
        <taxon>Synergistota</taxon>
        <taxon>Synergistia</taxon>
        <taxon>Synergistales</taxon>
        <taxon>Dethiosulfovibrionaceae</taxon>
        <taxon>Dethiosulfovibrio</taxon>
    </lineage>
</organism>
<dbReference type="OrthoDB" id="6162707at2"/>
<dbReference type="Gene3D" id="3.30.70.2940">
    <property type="match status" value="1"/>
</dbReference>
<sequence length="394" mass="44085">MISTIRIIPKDPLIARDGRPFSFGNRMHSLDWPKPSTVAGSLRTMIGKLAGGSFDKKMVDGLKAMTILGPLPLESSSNGDFLFFPAPKDILVQKDNAAEKKGPFMLRPRRVEDRCGSSCGTDLGEEEYLPFMEPEPEESFKPGKIPPFWRSDLMIKWLLAQDVASMPKIDPKDENYKAKGSSPFKDFPRKEDRVHVSIDSQKGTAEDGMLFSTTGLDMREPGMSMSLRVKCETYGEIIGDLSEHHPLGGERRLARWDRSKDEALWSCPDEILDALKGLRPGDGIRMVLGTSAVFEKGWLPGWLDDDKKGKIPGTSVEVRLISAVTSRWEPLSGWSYETKRPKPLSRMVPAGSVYFLELLSEDASELAEVWLEPVSDEKLYKNDGYGLALWGLWK</sequence>
<accession>D2Z4K0</accession>
<dbReference type="Gene3D" id="2.60.40.4350">
    <property type="match status" value="1"/>
</dbReference>
<dbReference type="InterPro" id="IPR019117">
    <property type="entry name" value="CRISPR-assoc_protein_Cmr3"/>
</dbReference>
<dbReference type="RefSeq" id="WP_005659312.1">
    <property type="nucleotide sequence ID" value="NZ_ABTR02000001.1"/>
</dbReference>
<dbReference type="STRING" id="469381.Dpep_0499"/>
<keyword evidence="2" id="KW-1185">Reference proteome</keyword>
<dbReference type="eggNOG" id="COG1769">
    <property type="taxonomic scope" value="Bacteria"/>
</dbReference>
<dbReference type="InterPro" id="IPR010165">
    <property type="entry name" value="CRISPR-Cmr3_IIIB"/>
</dbReference>